<dbReference type="Proteomes" id="UP000324974">
    <property type="component" value="Chromosome"/>
</dbReference>
<sequence length="440" mass="47717">MHRVFFTLALLLSSANGSSAQETYQLVEKFEPGTLSRVEQKTELTGKLAVPADKEAKETKPQIVSLSGSGKVVYDERQLPSDDAETRKVLRQYRSFEVRRVVGAREQGTDLRKAVYRQVVLRSAKGKSPFSPDGPLLWGEIDAIRTDVFSPALVPALLPAKAVAVNDTWPLDADGVTELTDMEKVTAGGFTLKFLGVVTINGHKQARLSLSGSARGVDDNGPCKHTLDGTAYFDLDGNRLSYLSLKGTHDLLDGAGQTVGTIEGRFTLNRTAVAEVTELSDAALKDLELKPTPENSALLYDNPQLGVRFLYPRRWRIGAVQGKQVTLDGPNGAGILITIEAAKSLPSVADFLRESTAFLQKSSKDVSVTRKPERIVEKPAVDRFSLTASMKDEKVRMEYAVLTNADGSGVTFAGRLPDADAEALGKDVEKVLKSLAAEKK</sequence>
<protein>
    <submittedName>
        <fullName evidence="2">Uncharacterized protein</fullName>
    </submittedName>
</protein>
<dbReference type="OrthoDB" id="279302at2"/>
<keyword evidence="1" id="KW-0732">Signal</keyword>
<feature type="signal peptide" evidence="1">
    <location>
        <begin position="1"/>
        <end position="20"/>
    </location>
</feature>
<dbReference type="KEGG" id="lrs:PX52LOC_03552"/>
<proteinExistence type="predicted"/>
<dbReference type="AlphaFoldDB" id="A0A5C1AFS8"/>
<reference evidence="3" key="1">
    <citation type="submission" date="2019-08" db="EMBL/GenBank/DDBJ databases">
        <title>Limnoglobus roseus gen. nov., sp. nov., a novel freshwater planctomycete with a giant genome from the family Gemmataceae.</title>
        <authorList>
            <person name="Kulichevskaya I.S."/>
            <person name="Naumoff D.G."/>
            <person name="Miroshnikov K."/>
            <person name="Ivanova A."/>
            <person name="Philippov D.A."/>
            <person name="Hakobyan A."/>
            <person name="Rijpstra I.C."/>
            <person name="Sinninghe Damste J.S."/>
            <person name="Liesack W."/>
            <person name="Dedysh S.N."/>
        </authorList>
    </citation>
    <scope>NUCLEOTIDE SEQUENCE [LARGE SCALE GENOMIC DNA]</scope>
    <source>
        <strain evidence="3">PX52</strain>
    </source>
</reference>
<feature type="chain" id="PRO_5022960154" evidence="1">
    <location>
        <begin position="21"/>
        <end position="440"/>
    </location>
</feature>
<evidence type="ECO:0000256" key="1">
    <source>
        <dbReference type="SAM" id="SignalP"/>
    </source>
</evidence>
<accession>A0A5C1AFS8</accession>
<gene>
    <name evidence="2" type="ORF">PX52LOC_03552</name>
</gene>
<name>A0A5C1AFS8_9BACT</name>
<evidence type="ECO:0000313" key="3">
    <source>
        <dbReference type="Proteomes" id="UP000324974"/>
    </source>
</evidence>
<keyword evidence="3" id="KW-1185">Reference proteome</keyword>
<evidence type="ECO:0000313" key="2">
    <source>
        <dbReference type="EMBL" id="QEL16592.1"/>
    </source>
</evidence>
<organism evidence="2 3">
    <name type="scientific">Limnoglobus roseus</name>
    <dbReference type="NCBI Taxonomy" id="2598579"/>
    <lineage>
        <taxon>Bacteria</taxon>
        <taxon>Pseudomonadati</taxon>
        <taxon>Planctomycetota</taxon>
        <taxon>Planctomycetia</taxon>
        <taxon>Gemmatales</taxon>
        <taxon>Gemmataceae</taxon>
        <taxon>Limnoglobus</taxon>
    </lineage>
</organism>
<dbReference type="RefSeq" id="WP_149111303.1">
    <property type="nucleotide sequence ID" value="NZ_CP042425.1"/>
</dbReference>
<dbReference type="EMBL" id="CP042425">
    <property type="protein sequence ID" value="QEL16592.1"/>
    <property type="molecule type" value="Genomic_DNA"/>
</dbReference>